<feature type="compositionally biased region" description="Polar residues" evidence="2">
    <location>
        <begin position="114"/>
        <end position="127"/>
    </location>
</feature>
<dbReference type="Proteomes" id="UP000806077">
    <property type="component" value="Unassembled WGS sequence"/>
</dbReference>
<feature type="region of interest" description="Disordered" evidence="2">
    <location>
        <begin position="93"/>
        <end position="127"/>
    </location>
</feature>
<name>A0AAP1WGM2_9FLAO</name>
<dbReference type="RefSeq" id="WP_193702201.1">
    <property type="nucleotide sequence ID" value="NZ_JAJHTL010000012.1"/>
</dbReference>
<dbReference type="EMBL" id="WXXV01000011">
    <property type="protein sequence ID" value="MBE7695541.1"/>
    <property type="molecule type" value="Genomic_DNA"/>
</dbReference>
<gene>
    <name evidence="3" type="ORF">F7645_08920</name>
</gene>
<evidence type="ECO:0000313" key="3">
    <source>
        <dbReference type="EMBL" id="MBE7695541.1"/>
    </source>
</evidence>
<keyword evidence="4" id="KW-1185">Reference proteome</keyword>
<evidence type="ECO:0000313" key="4">
    <source>
        <dbReference type="Proteomes" id="UP000806077"/>
    </source>
</evidence>
<comment type="caution">
    <text evidence="3">The sequence shown here is derived from an EMBL/GenBank/DDBJ whole genome shotgun (WGS) entry which is preliminary data.</text>
</comment>
<proteinExistence type="predicted"/>
<keyword evidence="1" id="KW-0175">Coiled coil</keyword>
<feature type="coiled-coil region" evidence="1">
    <location>
        <begin position="144"/>
        <end position="178"/>
    </location>
</feature>
<protein>
    <submittedName>
        <fullName evidence="3">Uncharacterized protein</fullName>
    </submittedName>
</protein>
<dbReference type="AlphaFoldDB" id="A0AAP1WGM2"/>
<accession>A0AAP1WGM2</accession>
<reference evidence="3 4" key="1">
    <citation type="journal article" date="2020" name="Int. J. Syst. Evol. Microbiol.">
        <title>Tenacibaculum piscium sp. nov., isolated from skin ulcers of sea-farmed fish, and description of Tenacibaculum finnmarkense sp. nov. with subdivision into genomovars finnmarkense and ulcerans.</title>
        <authorList>
            <person name="Olsen A.B."/>
            <person name="Spilsberg B."/>
            <person name="Nilsen H.K."/>
            <person name="Lagesen K."/>
            <person name="Gulla S."/>
            <person name="Avendano-Herrera R."/>
            <person name="Irgang R."/>
            <person name="Duchaud E."/>
            <person name="Colquhoun D.J."/>
        </authorList>
    </citation>
    <scope>NUCLEOTIDE SEQUENCE [LARGE SCALE GENOMIC DNA]</scope>
    <source>
        <strain evidence="3 4">TNO037</strain>
    </source>
</reference>
<evidence type="ECO:0000256" key="1">
    <source>
        <dbReference type="SAM" id="Coils"/>
    </source>
</evidence>
<evidence type="ECO:0000256" key="2">
    <source>
        <dbReference type="SAM" id="MobiDB-lite"/>
    </source>
</evidence>
<organism evidence="3 4">
    <name type="scientific">Tenacibaculum finnmarkense genomovar finnmarkense</name>
    <dbReference type="NCBI Taxonomy" id="1458503"/>
    <lineage>
        <taxon>Bacteria</taxon>
        <taxon>Pseudomonadati</taxon>
        <taxon>Bacteroidota</taxon>
        <taxon>Flavobacteriia</taxon>
        <taxon>Flavobacteriales</taxon>
        <taxon>Flavobacteriaceae</taxon>
        <taxon>Tenacibaculum</taxon>
        <taxon>Tenacibaculum finnmarkense</taxon>
    </lineage>
</organism>
<sequence length="285" mass="32468">METIKQIEHILRSPHCVVTIYDSDNNKLIKEVRKNKNWFSADDINELYGSVEGLFNHLKQKQYNETTFKFGRIRNEKVNPRLGVENIIVNIQDNLNNPKNPENPENPKSEMGKSNKNNPDYSGSQMPNLANMQYLGAFVDAERSGDHKKRVAELEEDVKDYRSEIRTLKEENHVLRLKDATSKERTELNIQKALIDKKSFFESDGFQKVTEALGGLVPMIPQFLNKAAPAQLGGADTNLTNVQQQVIQLVKQANPEQTAFILLAINHLDTDLMSLLSNYIDNKSN</sequence>